<evidence type="ECO:0000313" key="12">
    <source>
        <dbReference type="Proteomes" id="UP001241848"/>
    </source>
</evidence>
<keyword evidence="9 10" id="KW-0472">Membrane</keyword>
<dbReference type="InterPro" id="IPR003445">
    <property type="entry name" value="Cat_transpt"/>
</dbReference>
<reference evidence="11 12" key="1">
    <citation type="submission" date="2022-10" db="EMBL/GenBank/DDBJ databases">
        <title>Paenibacillus description and whole genome data of maize root bacterial community.</title>
        <authorList>
            <person name="Marton D."/>
            <person name="Farkas M."/>
            <person name="Cserhati M."/>
        </authorList>
    </citation>
    <scope>NUCLEOTIDE SEQUENCE [LARGE SCALE GENOMIC DNA]</scope>
    <source>
        <strain evidence="11 12">P96</strain>
    </source>
</reference>
<dbReference type="Proteomes" id="UP001241848">
    <property type="component" value="Unassembled WGS sequence"/>
</dbReference>
<keyword evidence="2" id="KW-0813">Transport</keyword>
<evidence type="ECO:0000256" key="1">
    <source>
        <dbReference type="ARBA" id="ARBA00004651"/>
    </source>
</evidence>
<evidence type="ECO:0000256" key="3">
    <source>
        <dbReference type="ARBA" id="ARBA00022475"/>
    </source>
</evidence>
<feature type="transmembrane region" description="Helical" evidence="10">
    <location>
        <begin position="311"/>
        <end position="330"/>
    </location>
</feature>
<feature type="transmembrane region" description="Helical" evidence="10">
    <location>
        <begin position="132"/>
        <end position="153"/>
    </location>
</feature>
<evidence type="ECO:0000256" key="6">
    <source>
        <dbReference type="ARBA" id="ARBA00022958"/>
    </source>
</evidence>
<evidence type="ECO:0000256" key="10">
    <source>
        <dbReference type="SAM" id="Phobius"/>
    </source>
</evidence>
<keyword evidence="3" id="KW-1003">Cell membrane</keyword>
<evidence type="ECO:0000256" key="5">
    <source>
        <dbReference type="ARBA" id="ARBA00022692"/>
    </source>
</evidence>
<accession>A0ABT9FWV8</accession>
<feature type="transmembrane region" description="Helical" evidence="10">
    <location>
        <begin position="350"/>
        <end position="369"/>
    </location>
</feature>
<feature type="transmembrane region" description="Helical" evidence="10">
    <location>
        <begin position="376"/>
        <end position="400"/>
    </location>
</feature>
<evidence type="ECO:0000313" key="11">
    <source>
        <dbReference type="EMBL" id="MDP4099213.1"/>
    </source>
</evidence>
<feature type="transmembrane region" description="Helical" evidence="10">
    <location>
        <begin position="77"/>
        <end position="101"/>
    </location>
</feature>
<dbReference type="PANTHER" id="PTHR32024">
    <property type="entry name" value="TRK SYSTEM POTASSIUM UPTAKE PROTEIN TRKG-RELATED"/>
    <property type="match status" value="1"/>
</dbReference>
<dbReference type="PANTHER" id="PTHR32024:SF1">
    <property type="entry name" value="KTR SYSTEM POTASSIUM UPTAKE PROTEIN B"/>
    <property type="match status" value="1"/>
</dbReference>
<comment type="subcellular location">
    <subcellularLocation>
        <location evidence="1">Cell membrane</location>
        <topology evidence="1">Multi-pass membrane protein</topology>
    </subcellularLocation>
</comment>
<evidence type="ECO:0000256" key="4">
    <source>
        <dbReference type="ARBA" id="ARBA00022538"/>
    </source>
</evidence>
<keyword evidence="5 10" id="KW-0812">Transmembrane</keyword>
<dbReference type="RefSeq" id="WP_305756832.1">
    <property type="nucleotide sequence ID" value="NZ_JAPCKK010000032.1"/>
</dbReference>
<proteinExistence type="predicted"/>
<keyword evidence="7 10" id="KW-1133">Transmembrane helix</keyword>
<feature type="transmembrane region" description="Helical" evidence="10">
    <location>
        <begin position="229"/>
        <end position="248"/>
    </location>
</feature>
<gene>
    <name evidence="11" type="ORF">OIN60_21065</name>
</gene>
<keyword evidence="12" id="KW-1185">Reference proteome</keyword>
<dbReference type="NCBIfam" id="TIGR00933">
    <property type="entry name" value="2a38"/>
    <property type="match status" value="1"/>
</dbReference>
<protein>
    <submittedName>
        <fullName evidence="11">TrkH family potassium uptake protein</fullName>
    </submittedName>
</protein>
<evidence type="ECO:0000256" key="2">
    <source>
        <dbReference type="ARBA" id="ARBA00022448"/>
    </source>
</evidence>
<organism evidence="11 12">
    <name type="scientific">Paenibacillus zeirhizosphaerae</name>
    <dbReference type="NCBI Taxonomy" id="2987519"/>
    <lineage>
        <taxon>Bacteria</taxon>
        <taxon>Bacillati</taxon>
        <taxon>Bacillota</taxon>
        <taxon>Bacilli</taxon>
        <taxon>Bacillales</taxon>
        <taxon>Paenibacillaceae</taxon>
        <taxon>Paenibacillus</taxon>
    </lineage>
</organism>
<feature type="transmembrane region" description="Helical" evidence="10">
    <location>
        <begin position="406"/>
        <end position="426"/>
    </location>
</feature>
<dbReference type="InterPro" id="IPR004772">
    <property type="entry name" value="TrkH"/>
</dbReference>
<name>A0ABT9FWV8_9BACL</name>
<keyword evidence="6" id="KW-0630">Potassium</keyword>
<evidence type="ECO:0000256" key="7">
    <source>
        <dbReference type="ARBA" id="ARBA00022989"/>
    </source>
</evidence>
<dbReference type="Pfam" id="PF02386">
    <property type="entry name" value="TrkH"/>
    <property type="match status" value="1"/>
</dbReference>
<sequence length="445" mass="48637">MKFSMKMTKMTSPPVVLVAGLLTIIAIGTLLLMLPAASHSGHSLYWVDALFTATSAACVTGLVVVDVNTTFTIFGEIVIMILMQLGGLGFMTMATLFALVLGRRLSLKDRLLLKEAINADSMEGIVRIIRKVMIFSFTIEGIAAVILALRWMADMPVGQALYYGLFHSVSLFNNGGFDLFGNSFIQYRGDWLFNLTASVLVISGGLGFIVLSDLFDFRRRRRLSLHSKLVLSVTGGLIALGTLVIFVFEFTNMRTLGALNLEEKLYSAVFQSVSTRSSGTSTIDITGLRQATQFFIMLLMFIGASPGSTGGGIKTTTFIIMMGAIIAMVRGRKDIVFFNYRVPKVMLMKALTIIIISLFIFILVLMLLLMTEDVQFLPLAFEAASAIGTVGLSVGVTPYLTDIGKLIISATMFIGRIGPLTIAYALRPRTDKQLYRYPEGHITIG</sequence>
<keyword evidence="4" id="KW-0633">Potassium transport</keyword>
<comment type="caution">
    <text evidence="11">The sequence shown here is derived from an EMBL/GenBank/DDBJ whole genome shotgun (WGS) entry which is preliminary data.</text>
</comment>
<feature type="transmembrane region" description="Helical" evidence="10">
    <location>
        <begin position="191"/>
        <end position="217"/>
    </location>
</feature>
<evidence type="ECO:0000256" key="8">
    <source>
        <dbReference type="ARBA" id="ARBA00023065"/>
    </source>
</evidence>
<dbReference type="EMBL" id="JAPCKK010000032">
    <property type="protein sequence ID" value="MDP4099213.1"/>
    <property type="molecule type" value="Genomic_DNA"/>
</dbReference>
<keyword evidence="8" id="KW-0406">Ion transport</keyword>
<evidence type="ECO:0000256" key="9">
    <source>
        <dbReference type="ARBA" id="ARBA00023136"/>
    </source>
</evidence>